<feature type="binding site" evidence="7">
    <location>
        <position position="252"/>
    </location>
    <ligand>
        <name>FAD</name>
        <dbReference type="ChEBI" id="CHEBI:57692"/>
    </ligand>
</feature>
<dbReference type="GO" id="GO:0016614">
    <property type="term" value="F:oxidoreductase activity, acting on CH-OH group of donors"/>
    <property type="evidence" value="ECO:0007669"/>
    <property type="project" value="InterPro"/>
</dbReference>
<dbReference type="STRING" id="177199.A0A420XYG6"/>
<keyword evidence="3 8" id="KW-0285">Flavoprotein</keyword>
<evidence type="ECO:0000256" key="8">
    <source>
        <dbReference type="RuleBase" id="RU003968"/>
    </source>
</evidence>
<sequence length="586" mass="62021">MRSFLPALVVAGTLGVQAQKFDFVIAGAGTAGLVLAGRLSEDPKINVAVIEPGPDVRDNADVQSLNFSFSNFNTSINWVYNTIPQPQLNGRTLSYRAGKAVGGTSIVNGWVYVRGDKAQYDAWETLGNPGWNWNTVFPYAKKGEHFEVPTLAQKAALATYDPAAHGFTGPLAVSFPFDISNSSYASKASKTYASLGLAPIKDLNGGAMHGTSLAPLSVDRDGGGNGRRASSASAYYQPVDGRKNLKVLTGTVKRIVWKNGGGKDAVADGVEYFDPSGKLVTLQVKKDVILSASAYRNPLILEASGVGNPAILSKLGVQTIVPLPGVGENMQDHTALGTAYQTRAKITGRTILAAMPTAADVLGANFSSVAASTLASLPLWAQQASNYTNGAVSAAAFLRRFTVQHDLIFRKNVTIAELFPTNAVTQLVPQLWITTAFSWGSVHLGSVDRINEPVIDSGLLRFEVDYQLLTGATKFSRRAYHSAPLTDIVGAETTPGDAVLPVEAGEEAYKVFLRQNAANAIHVVGSCAMLPKELGGVVDSRVKVHGTKNVRVVDASIIPVQLTGHTAAPVYAVAEKAAAIIKADWS</sequence>
<dbReference type="Gene3D" id="3.50.50.60">
    <property type="entry name" value="FAD/NAD(P)-binding domain"/>
    <property type="match status" value="1"/>
</dbReference>
<evidence type="ECO:0000256" key="5">
    <source>
        <dbReference type="ARBA" id="ARBA00023002"/>
    </source>
</evidence>
<keyword evidence="4 7" id="KW-0274">FAD</keyword>
<evidence type="ECO:0000256" key="7">
    <source>
        <dbReference type="PIRSR" id="PIRSR000137-2"/>
    </source>
</evidence>
<evidence type="ECO:0000256" key="2">
    <source>
        <dbReference type="ARBA" id="ARBA00010790"/>
    </source>
</evidence>
<keyword evidence="9" id="KW-0732">Signal</keyword>
<dbReference type="SUPFAM" id="SSF51905">
    <property type="entry name" value="FAD/NAD(P)-binding domain"/>
    <property type="match status" value="1"/>
</dbReference>
<keyword evidence="5" id="KW-0560">Oxidoreductase</keyword>
<evidence type="ECO:0000259" key="10">
    <source>
        <dbReference type="PROSITE" id="PS00623"/>
    </source>
</evidence>
<comment type="caution">
    <text evidence="11">The sequence shown here is derived from an EMBL/GenBank/DDBJ whole genome shotgun (WGS) entry which is preliminary data.</text>
</comment>
<dbReference type="PIRSF" id="PIRSF000137">
    <property type="entry name" value="Alcohol_oxidase"/>
    <property type="match status" value="1"/>
</dbReference>
<feature type="active site" description="Proton donor" evidence="6">
    <location>
        <position position="522"/>
    </location>
</feature>
<dbReference type="InterPro" id="IPR012132">
    <property type="entry name" value="GMC_OxRdtase"/>
</dbReference>
<dbReference type="InterPro" id="IPR007867">
    <property type="entry name" value="GMC_OxRtase_C"/>
</dbReference>
<dbReference type="InterPro" id="IPR000172">
    <property type="entry name" value="GMC_OxRdtase_N"/>
</dbReference>
<dbReference type="Gene3D" id="4.10.450.10">
    <property type="entry name" value="Glucose Oxidase, domain 2"/>
    <property type="match status" value="1"/>
</dbReference>
<feature type="chain" id="PRO_5019129740" description="Glucose-methanol-choline oxidoreductase N-terminal domain-containing protein" evidence="9">
    <location>
        <begin position="19"/>
        <end position="586"/>
    </location>
</feature>
<feature type="signal peptide" evidence="9">
    <location>
        <begin position="1"/>
        <end position="18"/>
    </location>
</feature>
<evidence type="ECO:0000313" key="11">
    <source>
        <dbReference type="EMBL" id="RKU40704.1"/>
    </source>
</evidence>
<keyword evidence="12" id="KW-1185">Reference proteome</keyword>
<feature type="binding site" evidence="7">
    <location>
        <position position="104"/>
    </location>
    <ligand>
        <name>FAD</name>
        <dbReference type="ChEBI" id="CHEBI:57692"/>
    </ligand>
</feature>
<dbReference type="Gene3D" id="3.30.560.10">
    <property type="entry name" value="Glucose Oxidase, domain 3"/>
    <property type="match status" value="1"/>
</dbReference>
<dbReference type="Proteomes" id="UP000275385">
    <property type="component" value="Unassembled WGS sequence"/>
</dbReference>
<feature type="domain" description="Glucose-methanol-choline oxidoreductase N-terminal" evidence="10">
    <location>
        <begin position="98"/>
        <end position="121"/>
    </location>
</feature>
<dbReference type="PROSITE" id="PS00623">
    <property type="entry name" value="GMC_OXRED_1"/>
    <property type="match status" value="1"/>
</dbReference>
<dbReference type="InterPro" id="IPR027424">
    <property type="entry name" value="Glucose_Oxidase_domain_2"/>
</dbReference>
<organism evidence="11 12">
    <name type="scientific">Coniochaeta pulveracea</name>
    <dbReference type="NCBI Taxonomy" id="177199"/>
    <lineage>
        <taxon>Eukaryota</taxon>
        <taxon>Fungi</taxon>
        <taxon>Dikarya</taxon>
        <taxon>Ascomycota</taxon>
        <taxon>Pezizomycotina</taxon>
        <taxon>Sordariomycetes</taxon>
        <taxon>Sordariomycetidae</taxon>
        <taxon>Coniochaetales</taxon>
        <taxon>Coniochaetaceae</taxon>
        <taxon>Coniochaeta</taxon>
    </lineage>
</organism>
<dbReference type="Pfam" id="PF05199">
    <property type="entry name" value="GMC_oxred_C"/>
    <property type="match status" value="1"/>
</dbReference>
<dbReference type="GO" id="GO:0050660">
    <property type="term" value="F:flavin adenine dinucleotide binding"/>
    <property type="evidence" value="ECO:0007669"/>
    <property type="project" value="InterPro"/>
</dbReference>
<gene>
    <name evidence="11" type="ORF">DL546_003307</name>
</gene>
<dbReference type="PANTHER" id="PTHR11552">
    <property type="entry name" value="GLUCOSE-METHANOL-CHOLINE GMC OXIDOREDUCTASE"/>
    <property type="match status" value="1"/>
</dbReference>
<accession>A0A420XYG6</accession>
<evidence type="ECO:0000256" key="6">
    <source>
        <dbReference type="PIRSR" id="PIRSR000137-1"/>
    </source>
</evidence>
<evidence type="ECO:0000256" key="4">
    <source>
        <dbReference type="ARBA" id="ARBA00022827"/>
    </source>
</evidence>
<feature type="active site" description="Proton acceptor" evidence="6">
    <location>
        <position position="565"/>
    </location>
</feature>
<evidence type="ECO:0000313" key="12">
    <source>
        <dbReference type="Proteomes" id="UP000275385"/>
    </source>
</evidence>
<evidence type="ECO:0000256" key="1">
    <source>
        <dbReference type="ARBA" id="ARBA00001974"/>
    </source>
</evidence>
<proteinExistence type="inferred from homology"/>
<dbReference type="EMBL" id="QVQW01000094">
    <property type="protein sequence ID" value="RKU40704.1"/>
    <property type="molecule type" value="Genomic_DNA"/>
</dbReference>
<dbReference type="InterPro" id="IPR036188">
    <property type="entry name" value="FAD/NAD-bd_sf"/>
</dbReference>
<name>A0A420XYG6_9PEZI</name>
<dbReference type="OrthoDB" id="269227at2759"/>
<feature type="binding site" evidence="7">
    <location>
        <begin position="108"/>
        <end position="111"/>
    </location>
    <ligand>
        <name>FAD</name>
        <dbReference type="ChEBI" id="CHEBI:57692"/>
    </ligand>
</feature>
<dbReference type="SUPFAM" id="SSF54373">
    <property type="entry name" value="FAD-linked reductases, C-terminal domain"/>
    <property type="match status" value="1"/>
</dbReference>
<dbReference type="AlphaFoldDB" id="A0A420XYG6"/>
<dbReference type="PANTHER" id="PTHR11552:SF201">
    <property type="entry name" value="GLUCOSE-METHANOL-CHOLINE OXIDOREDUCTASE N-TERMINAL DOMAIN-CONTAINING PROTEIN"/>
    <property type="match status" value="1"/>
</dbReference>
<comment type="similarity">
    <text evidence="2 8">Belongs to the GMC oxidoreductase family.</text>
</comment>
<comment type="cofactor">
    <cofactor evidence="1 7">
        <name>FAD</name>
        <dbReference type="ChEBI" id="CHEBI:57692"/>
    </cofactor>
</comment>
<evidence type="ECO:0000256" key="3">
    <source>
        <dbReference type="ARBA" id="ARBA00022630"/>
    </source>
</evidence>
<dbReference type="Pfam" id="PF00732">
    <property type="entry name" value="GMC_oxred_N"/>
    <property type="match status" value="1"/>
</dbReference>
<evidence type="ECO:0000256" key="9">
    <source>
        <dbReference type="SAM" id="SignalP"/>
    </source>
</evidence>
<reference evidence="11 12" key="1">
    <citation type="submission" date="2018-08" db="EMBL/GenBank/DDBJ databases">
        <title>Draft genome of the lignicolous fungus Coniochaeta pulveracea.</title>
        <authorList>
            <person name="Borstlap C.J."/>
            <person name="De Witt R.N."/>
            <person name="Botha A."/>
            <person name="Volschenk H."/>
        </authorList>
    </citation>
    <scope>NUCLEOTIDE SEQUENCE [LARGE SCALE GENOMIC DNA]</scope>
    <source>
        <strain evidence="11 12">CAB683</strain>
    </source>
</reference>
<protein>
    <recommendedName>
        <fullName evidence="10">Glucose-methanol-choline oxidoreductase N-terminal domain-containing protein</fullName>
    </recommendedName>
</protein>